<dbReference type="PANTHER" id="PTHR12943:SF27">
    <property type="entry name" value="HOMOCYSTEINE-INDUCED ENDOPLASMIC RETICULUM PROTEIN, ISOFORM A"/>
    <property type="match status" value="1"/>
</dbReference>
<keyword evidence="4" id="KW-0472">Membrane</keyword>
<dbReference type="InterPro" id="IPR000626">
    <property type="entry name" value="Ubiquitin-like_dom"/>
</dbReference>
<name>A0AAW0DES0_9AGAR</name>
<keyword evidence="8" id="KW-1185">Reference proteome</keyword>
<comment type="caution">
    <text evidence="7">The sequence shown here is derived from an EMBL/GenBank/DDBJ whole genome shotgun (WGS) entry which is preliminary data.</text>
</comment>
<dbReference type="EMBL" id="JAYKXP010000016">
    <property type="protein sequence ID" value="KAK7049658.1"/>
    <property type="molecule type" value="Genomic_DNA"/>
</dbReference>
<evidence type="ECO:0000256" key="4">
    <source>
        <dbReference type="ARBA" id="ARBA00023136"/>
    </source>
</evidence>
<keyword evidence="3" id="KW-1133">Transmembrane helix</keyword>
<sequence>MSLVQLRVELPTYAHSFTIQVPEIYTIRDVKQEIFNACPGAPQVSGQRIVWRGRYLSDEEKLEDLWKSPNEPRIIHLSVHPSAWTSKPPNADRLKERETQSSIPSSSISSVPTQDTPSRPPPVQSPVTRIAPTPTTSPTSPASNHPLAYILAKHKHALRVLMQDGSSHDVSTVDIGHLRSAAVHFVEGHGYQWPAILDEPFPSGSDGGLKYERTVVDGKPYLKLRNPEEAPSASQSHALKVLSYTFPLLKLPPQAPQQPSAVYSEPIQLPPNVNVILQQLGLPPVQGGPDQPQHPFLGGERANVVEVREINLRPFLLPLFMLTFRTLLLLYFVAPARKPVFGFLIVAWILYEIWQPVRNGILRGWQRAVAAEEQERNRNAARDGQNAAPANAPDTQRPNQPPAPRIGANGGSLLDTFANHDIQQEEDELLRGDAQEPGFRRKAAVFVTLFLGTVHPAVWNRRRAALRPREGRIRTEANAMNQQEETDDAELNARRAETRAALIAQHARRQPWIQNYINRVVQGEWVDDSD</sequence>
<dbReference type="Gene3D" id="3.10.20.90">
    <property type="entry name" value="Phosphatidylinositol 3-kinase Catalytic Subunit, Chain A, domain 1"/>
    <property type="match status" value="1"/>
</dbReference>
<evidence type="ECO:0000256" key="2">
    <source>
        <dbReference type="ARBA" id="ARBA00022692"/>
    </source>
</evidence>
<feature type="region of interest" description="Disordered" evidence="5">
    <location>
        <begin position="374"/>
        <end position="410"/>
    </location>
</feature>
<dbReference type="InterPro" id="IPR029071">
    <property type="entry name" value="Ubiquitin-like_domsf"/>
</dbReference>
<keyword evidence="2" id="KW-0812">Transmembrane</keyword>
<reference evidence="7 8" key="1">
    <citation type="submission" date="2024-01" db="EMBL/GenBank/DDBJ databases">
        <title>A draft genome for a cacao thread blight-causing isolate of Paramarasmius palmivorus.</title>
        <authorList>
            <person name="Baruah I.K."/>
            <person name="Bukari Y."/>
            <person name="Amoako-Attah I."/>
            <person name="Meinhardt L.W."/>
            <person name="Bailey B.A."/>
            <person name="Cohen S.P."/>
        </authorList>
    </citation>
    <scope>NUCLEOTIDE SEQUENCE [LARGE SCALE GENOMIC DNA]</scope>
    <source>
        <strain evidence="7 8">GH-12</strain>
    </source>
</reference>
<evidence type="ECO:0000259" key="6">
    <source>
        <dbReference type="PROSITE" id="PS50053"/>
    </source>
</evidence>
<feature type="domain" description="Ubiquitin-like" evidence="6">
    <location>
        <begin position="4"/>
        <end position="65"/>
    </location>
</feature>
<dbReference type="PROSITE" id="PS50053">
    <property type="entry name" value="UBIQUITIN_2"/>
    <property type="match status" value="1"/>
</dbReference>
<dbReference type="GO" id="GO:0016020">
    <property type="term" value="C:membrane"/>
    <property type="evidence" value="ECO:0007669"/>
    <property type="project" value="UniProtKB-SubCell"/>
</dbReference>
<dbReference type="AlphaFoldDB" id="A0AAW0DES0"/>
<dbReference type="InterPro" id="IPR039751">
    <property type="entry name" value="HERPUD1/2"/>
</dbReference>
<evidence type="ECO:0000313" key="8">
    <source>
        <dbReference type="Proteomes" id="UP001383192"/>
    </source>
</evidence>
<dbReference type="GO" id="GO:0030968">
    <property type="term" value="P:endoplasmic reticulum unfolded protein response"/>
    <property type="evidence" value="ECO:0007669"/>
    <property type="project" value="TreeGrafter"/>
</dbReference>
<gene>
    <name evidence="7" type="ORF">VNI00_005689</name>
</gene>
<accession>A0AAW0DES0</accession>
<dbReference type="SUPFAM" id="SSF54236">
    <property type="entry name" value="Ubiquitin-like"/>
    <property type="match status" value="1"/>
</dbReference>
<proteinExistence type="predicted"/>
<feature type="compositionally biased region" description="Basic and acidic residues" evidence="5">
    <location>
        <begin position="90"/>
        <end position="99"/>
    </location>
</feature>
<comment type="subcellular location">
    <subcellularLocation>
        <location evidence="1">Membrane</location>
    </subcellularLocation>
</comment>
<evidence type="ECO:0000256" key="3">
    <source>
        <dbReference type="ARBA" id="ARBA00022989"/>
    </source>
</evidence>
<evidence type="ECO:0000313" key="7">
    <source>
        <dbReference type="EMBL" id="KAK7049658.1"/>
    </source>
</evidence>
<feature type="compositionally biased region" description="Low complexity" evidence="5">
    <location>
        <begin position="131"/>
        <end position="143"/>
    </location>
</feature>
<organism evidence="7 8">
    <name type="scientific">Paramarasmius palmivorus</name>
    <dbReference type="NCBI Taxonomy" id="297713"/>
    <lineage>
        <taxon>Eukaryota</taxon>
        <taxon>Fungi</taxon>
        <taxon>Dikarya</taxon>
        <taxon>Basidiomycota</taxon>
        <taxon>Agaricomycotina</taxon>
        <taxon>Agaricomycetes</taxon>
        <taxon>Agaricomycetidae</taxon>
        <taxon>Agaricales</taxon>
        <taxon>Marasmiineae</taxon>
        <taxon>Marasmiaceae</taxon>
        <taxon>Paramarasmius</taxon>
    </lineage>
</organism>
<dbReference type="PANTHER" id="PTHR12943">
    <property type="entry name" value="HOMOCYSTEINE-RESPONSIVE ENDOPLASMIC RETICULUM-RESIDENT UNIQUITIN-LIKE DOMAIN HERPUD PROTEIN FAMILY MEMBER"/>
    <property type="match status" value="1"/>
</dbReference>
<evidence type="ECO:0000256" key="1">
    <source>
        <dbReference type="ARBA" id="ARBA00004370"/>
    </source>
</evidence>
<protein>
    <recommendedName>
        <fullName evidence="6">Ubiquitin-like domain-containing protein</fullName>
    </recommendedName>
</protein>
<feature type="region of interest" description="Disordered" evidence="5">
    <location>
        <begin position="85"/>
        <end position="144"/>
    </location>
</feature>
<evidence type="ECO:0000256" key="5">
    <source>
        <dbReference type="SAM" id="MobiDB-lite"/>
    </source>
</evidence>
<dbReference type="Proteomes" id="UP001383192">
    <property type="component" value="Unassembled WGS sequence"/>
</dbReference>
<feature type="compositionally biased region" description="Low complexity" evidence="5">
    <location>
        <begin position="101"/>
        <end position="110"/>
    </location>
</feature>